<dbReference type="SUPFAM" id="SSF48452">
    <property type="entry name" value="TPR-like"/>
    <property type="match status" value="1"/>
</dbReference>
<dbReference type="Pfam" id="PF00931">
    <property type="entry name" value="NB-ARC"/>
    <property type="match status" value="1"/>
</dbReference>
<accession>A0A3D9ZJE7</accession>
<dbReference type="Gene3D" id="3.40.50.300">
    <property type="entry name" value="P-loop containing nucleotide triphosphate hydrolases"/>
    <property type="match status" value="1"/>
</dbReference>
<keyword evidence="3" id="KW-1185">Reference proteome</keyword>
<dbReference type="PANTHER" id="PTHR46082">
    <property type="entry name" value="ATP/GTP-BINDING PROTEIN-RELATED"/>
    <property type="match status" value="1"/>
</dbReference>
<organism evidence="2 3">
    <name type="scientific">Asanoa ferruginea</name>
    <dbReference type="NCBI Taxonomy" id="53367"/>
    <lineage>
        <taxon>Bacteria</taxon>
        <taxon>Bacillati</taxon>
        <taxon>Actinomycetota</taxon>
        <taxon>Actinomycetes</taxon>
        <taxon>Micromonosporales</taxon>
        <taxon>Micromonosporaceae</taxon>
        <taxon>Asanoa</taxon>
    </lineage>
</organism>
<evidence type="ECO:0000259" key="1">
    <source>
        <dbReference type="Pfam" id="PF00931"/>
    </source>
</evidence>
<dbReference type="AlphaFoldDB" id="A0A3D9ZJE7"/>
<gene>
    <name evidence="2" type="ORF">DFJ67_3509</name>
</gene>
<evidence type="ECO:0000313" key="2">
    <source>
        <dbReference type="EMBL" id="REF97508.1"/>
    </source>
</evidence>
<sequence>MTTPEPADDDARTPPRVDARHAQGVQVNSGGGNTQINNFGTAGAAEVVWPVRVGGIPALASAFQYRSGPRTQIDTARRAGKNVVLTQVLSGGGGVGKSQLAARYATEAVKDGTDLVVWVNATRPDTVPAGLAEAAARIHVPGASGNDVEADARALLDWFATTDRSWLVVFDDVTNAYDVSAWWPTSPKQTGWVLATTRLRDAALSDGGRKLIDIDVYSQGESIEYLHARLTEAEQGHLVDDAAGEVADRLGRLPLALSHAAAYMINNAASCTRYLELFNAGPTNLDELMGGAVDGRQQRVSATLLLALRAADAEEPAGITTKVLRLAALLDPAGHPDALWASAPVLAHLGLPSQPATTSQAHAALRIAHRYALITHQPTAGPRAVRIHALTARAAREETPDQVQGQLANAAADALLELWPLAEGDAPTAESLRGNGMFLRDACDNHLWRADQDPHPIVFKIGDSLGNTGNASAAAAYFRELASHADRTLGSDHNATLIARHHEARWTGQAGGSLAARNLLLALLPDRERVSGGDHPATLFVASDLGRWIGWAGDAARARDFLLQLAPRYERVNGSDHPHTLTVRGELAFWIGLAGDPAQARDSFLDLTAAWNRLDTDDPRAINCHHALAFWTGQSGDPRRAMVIAARTVERRRQILGEEHRDTLRSRRDLARWTGDAGEPEKAREALDEILPTYERICGAHHLLVLNARLLLAHNIGRARHPHEARDMIAEDILPITAILDKSHHILAAANHARWTAEAGDIEPARSKLATLTAQLERLHGPTHPDVRALQSELTHWTTGAETDQRVIGGLTMI</sequence>
<dbReference type="Proteomes" id="UP000256913">
    <property type="component" value="Unassembled WGS sequence"/>
</dbReference>
<dbReference type="InterPro" id="IPR053137">
    <property type="entry name" value="NLR-like"/>
</dbReference>
<dbReference type="PANTHER" id="PTHR46082:SF6">
    <property type="entry name" value="AAA+ ATPASE DOMAIN-CONTAINING PROTEIN-RELATED"/>
    <property type="match status" value="1"/>
</dbReference>
<dbReference type="SUPFAM" id="SSF52540">
    <property type="entry name" value="P-loop containing nucleoside triphosphate hydrolases"/>
    <property type="match status" value="1"/>
</dbReference>
<evidence type="ECO:0000313" key="3">
    <source>
        <dbReference type="Proteomes" id="UP000256913"/>
    </source>
</evidence>
<dbReference type="RefSeq" id="WP_116068943.1">
    <property type="nucleotide sequence ID" value="NZ_BONB01000014.1"/>
</dbReference>
<protein>
    <submittedName>
        <fullName evidence="2">Tetratricopeptide repeat protein</fullName>
    </submittedName>
</protein>
<dbReference type="EMBL" id="QUMQ01000001">
    <property type="protein sequence ID" value="REF97508.1"/>
    <property type="molecule type" value="Genomic_DNA"/>
</dbReference>
<dbReference type="InterPro" id="IPR011990">
    <property type="entry name" value="TPR-like_helical_dom_sf"/>
</dbReference>
<proteinExistence type="predicted"/>
<dbReference type="Pfam" id="PF13374">
    <property type="entry name" value="TPR_10"/>
    <property type="match status" value="3"/>
</dbReference>
<dbReference type="Gene3D" id="1.25.40.10">
    <property type="entry name" value="Tetratricopeptide repeat domain"/>
    <property type="match status" value="2"/>
</dbReference>
<comment type="caution">
    <text evidence="2">The sequence shown here is derived from an EMBL/GenBank/DDBJ whole genome shotgun (WGS) entry which is preliminary data.</text>
</comment>
<dbReference type="InterPro" id="IPR027417">
    <property type="entry name" value="P-loop_NTPase"/>
</dbReference>
<name>A0A3D9ZJE7_9ACTN</name>
<dbReference type="GO" id="GO:0043531">
    <property type="term" value="F:ADP binding"/>
    <property type="evidence" value="ECO:0007669"/>
    <property type="project" value="InterPro"/>
</dbReference>
<dbReference type="InterPro" id="IPR002182">
    <property type="entry name" value="NB-ARC"/>
</dbReference>
<dbReference type="OrthoDB" id="3210382at2"/>
<reference evidence="2 3" key="1">
    <citation type="submission" date="2018-08" db="EMBL/GenBank/DDBJ databases">
        <title>Sequencing the genomes of 1000 actinobacteria strains.</title>
        <authorList>
            <person name="Klenk H.-P."/>
        </authorList>
    </citation>
    <scope>NUCLEOTIDE SEQUENCE [LARGE SCALE GENOMIC DNA]</scope>
    <source>
        <strain evidence="2 3">DSM 44099</strain>
    </source>
</reference>
<feature type="domain" description="NB-ARC" evidence="1">
    <location>
        <begin position="89"/>
        <end position="228"/>
    </location>
</feature>